<dbReference type="AlphaFoldDB" id="A0A1N6VIF2"/>
<feature type="region of interest" description="Disordered" evidence="1">
    <location>
        <begin position="97"/>
        <end position="156"/>
    </location>
</feature>
<name>A0A1N6VIF2_9GAMM</name>
<proteinExistence type="predicted"/>
<evidence type="ECO:0008006" key="5">
    <source>
        <dbReference type="Google" id="ProtNLM"/>
    </source>
</evidence>
<keyword evidence="4" id="KW-1185">Reference proteome</keyword>
<evidence type="ECO:0000256" key="1">
    <source>
        <dbReference type="SAM" id="MobiDB-lite"/>
    </source>
</evidence>
<accession>A0A1N6VIF2</accession>
<feature type="transmembrane region" description="Helical" evidence="2">
    <location>
        <begin position="21"/>
        <end position="42"/>
    </location>
</feature>
<dbReference type="Proteomes" id="UP000241788">
    <property type="component" value="Unassembled WGS sequence"/>
</dbReference>
<keyword evidence="2" id="KW-0812">Transmembrane</keyword>
<evidence type="ECO:0000256" key="2">
    <source>
        <dbReference type="SAM" id="Phobius"/>
    </source>
</evidence>
<dbReference type="STRING" id="1604334.SAMN05421546_1791"/>
<keyword evidence="2" id="KW-1133">Transmembrane helix</keyword>
<reference evidence="4" key="1">
    <citation type="submission" date="2017-01" db="EMBL/GenBank/DDBJ databases">
        <authorList>
            <person name="Varghese N."/>
            <person name="Submissions S."/>
        </authorList>
    </citation>
    <scope>NUCLEOTIDE SEQUENCE [LARGE SCALE GENOMIC DNA]</scope>
    <source>
        <strain evidence="4">UM1</strain>
    </source>
</reference>
<protein>
    <recommendedName>
        <fullName evidence="5">Transmembrane protein</fullName>
    </recommendedName>
</protein>
<dbReference type="EMBL" id="FTLW01000004">
    <property type="protein sequence ID" value="SIQ77549.1"/>
    <property type="molecule type" value="Genomic_DNA"/>
</dbReference>
<sequence length="226" mass="24017">MQPSDNCSRKMDGCYDAPLSWCALLASLGINALVWSTLWLLYQQATEDMARVELRRTPIVWLPSAAPAPSLPDASASDDSAVPQRVASGLKALAPSTLQTSQVSGRDAVSSADQTSRPVAGSDRWYPDPQIGDAGSASGDGVQLPADPLQLRRPSPMPASISRLQLRMRSAGGLASSAQLKVCGALLRQWEGMRLDAAKEQVPLGLSQPAGRQTIWHSLQAEGCLD</sequence>
<evidence type="ECO:0000313" key="4">
    <source>
        <dbReference type="Proteomes" id="UP000241788"/>
    </source>
</evidence>
<evidence type="ECO:0000313" key="3">
    <source>
        <dbReference type="EMBL" id="SIQ77549.1"/>
    </source>
</evidence>
<organism evidence="3 4">
    <name type="scientific">Solilutibacter tolerans</name>
    <dbReference type="NCBI Taxonomy" id="1604334"/>
    <lineage>
        <taxon>Bacteria</taxon>
        <taxon>Pseudomonadati</taxon>
        <taxon>Pseudomonadota</taxon>
        <taxon>Gammaproteobacteria</taxon>
        <taxon>Lysobacterales</taxon>
        <taxon>Lysobacteraceae</taxon>
        <taxon>Solilutibacter</taxon>
    </lineage>
</organism>
<keyword evidence="2" id="KW-0472">Membrane</keyword>
<gene>
    <name evidence="3" type="ORF">SAMN05421546_1791</name>
</gene>